<dbReference type="Pfam" id="PF11367">
    <property type="entry name" value="Tail_completion_gp17"/>
    <property type="match status" value="1"/>
</dbReference>
<dbReference type="Proteomes" id="UP000526307">
    <property type="component" value="Unassembled WGS sequence"/>
</dbReference>
<proteinExistence type="predicted"/>
<protein>
    <submittedName>
        <fullName evidence="1">DUF3168 domain-containing protein</fullName>
    </submittedName>
</protein>
<organism evidence="1 2">
    <name type="scientific">Mogibacterium timidum</name>
    <dbReference type="NCBI Taxonomy" id="35519"/>
    <lineage>
        <taxon>Bacteria</taxon>
        <taxon>Bacillati</taxon>
        <taxon>Bacillota</taxon>
        <taxon>Clostridia</taxon>
        <taxon>Peptostreptococcales</taxon>
        <taxon>Anaerovoracaceae</taxon>
        <taxon>Mogibacterium</taxon>
    </lineage>
</organism>
<keyword evidence="2" id="KW-1185">Reference proteome</keyword>
<comment type="caution">
    <text evidence="1">The sequence shown here is derived from an EMBL/GenBank/DDBJ whole genome shotgun (WGS) entry which is preliminary data.</text>
</comment>
<dbReference type="InterPro" id="IPR021508">
    <property type="entry name" value="Gp17-like"/>
</dbReference>
<dbReference type="Gene3D" id="3.30.2000.30">
    <property type="match status" value="1"/>
</dbReference>
<evidence type="ECO:0000313" key="2">
    <source>
        <dbReference type="Proteomes" id="UP000526307"/>
    </source>
</evidence>
<dbReference type="RefSeq" id="WP_178978359.1">
    <property type="nucleotide sequence ID" value="NZ_JABXYR010000001.1"/>
</dbReference>
<evidence type="ECO:0000313" key="1">
    <source>
        <dbReference type="EMBL" id="NWO23173.1"/>
    </source>
</evidence>
<dbReference type="AlphaFoldDB" id="A0A7Y8VRA7"/>
<sequence>MDPQQAAFTYVRSVAIQLFGENKVYDGFLPPEGTPYPFIYIGEAIQSDRALKGAVIGTVSITAHVWSNNPRARGQVSEMMRQVKSKLYENTQDYENTRFVSASSRVLADNSTANPLLHGVLELQFYFS</sequence>
<dbReference type="EMBL" id="JABXYR010000001">
    <property type="protein sequence ID" value="NWO23173.1"/>
    <property type="molecule type" value="Genomic_DNA"/>
</dbReference>
<name>A0A7Y8VRA7_9FIRM</name>
<gene>
    <name evidence="1" type="ORF">HW270_03635</name>
</gene>
<reference evidence="1 2" key="1">
    <citation type="submission" date="2020-06" db="EMBL/GenBank/DDBJ databases">
        <title>Mogibacterium timidum strain W9173 genomic sequence.</title>
        <authorList>
            <person name="Wade W.G."/>
            <person name="Johnston C.D."/>
            <person name="Chen T."/>
            <person name="Dewhirst F.E."/>
        </authorList>
    </citation>
    <scope>NUCLEOTIDE SEQUENCE [LARGE SCALE GENOMIC DNA]</scope>
    <source>
        <strain evidence="1 2">W9173</strain>
    </source>
</reference>
<accession>A0A7Y8VRA7</accession>
<dbReference type="InterPro" id="IPR053745">
    <property type="entry name" value="Viral_Tail_Comp_sf"/>
</dbReference>